<gene>
    <name evidence="3" type="ORF">ACIB24_18035</name>
</gene>
<comment type="caution">
    <text evidence="3">The sequence shown here is derived from an EMBL/GenBank/DDBJ whole genome shotgun (WGS) entry which is preliminary data.</text>
</comment>
<feature type="transmembrane region" description="Helical" evidence="2">
    <location>
        <begin position="123"/>
        <end position="142"/>
    </location>
</feature>
<name>A0ABW8ASV8_9ACTN</name>
<feature type="compositionally biased region" description="Low complexity" evidence="1">
    <location>
        <begin position="448"/>
        <end position="486"/>
    </location>
</feature>
<feature type="transmembrane region" description="Helical" evidence="2">
    <location>
        <begin position="350"/>
        <end position="368"/>
    </location>
</feature>
<keyword evidence="2" id="KW-0472">Membrane</keyword>
<accession>A0ABW8ASV8</accession>
<feature type="transmembrane region" description="Helical" evidence="2">
    <location>
        <begin position="180"/>
        <end position="200"/>
    </location>
</feature>
<feature type="transmembrane region" description="Helical" evidence="2">
    <location>
        <begin position="380"/>
        <end position="400"/>
    </location>
</feature>
<feature type="transmembrane region" description="Helical" evidence="2">
    <location>
        <begin position="245"/>
        <end position="267"/>
    </location>
</feature>
<feature type="region of interest" description="Disordered" evidence="1">
    <location>
        <begin position="411"/>
        <end position="490"/>
    </location>
</feature>
<feature type="transmembrane region" description="Helical" evidence="2">
    <location>
        <begin position="499"/>
        <end position="524"/>
    </location>
</feature>
<evidence type="ECO:0000256" key="2">
    <source>
        <dbReference type="SAM" id="Phobius"/>
    </source>
</evidence>
<feature type="transmembrane region" description="Helical" evidence="2">
    <location>
        <begin position="314"/>
        <end position="338"/>
    </location>
</feature>
<dbReference type="RefSeq" id="WP_398283200.1">
    <property type="nucleotide sequence ID" value="NZ_JBITLV010000006.1"/>
</dbReference>
<feature type="transmembrane region" description="Helical" evidence="2">
    <location>
        <begin position="54"/>
        <end position="72"/>
    </location>
</feature>
<evidence type="ECO:0000256" key="1">
    <source>
        <dbReference type="SAM" id="MobiDB-lite"/>
    </source>
</evidence>
<sequence length="718" mass="75392">MQEVDRVAVRRPGLIDDVDDPYRYEADSDLTLGLPGWLAAVVRRRREAFTRTDAVAGALLLAQVAVLALLVGRGSLYLDDLRAQAATLNTSFVSFVLSPADGPFAPVPRLVDWVQATRFPLEHWPATFVALFVRVALGVAFYRLLRRLVGPRLLITVPLAVMLFTPALLTATVWERPALTVLAATAAGLWAVDAFAAWQLQRQARSLVVVAAATLLACACHVSGIAVPAVLLALQLTVLAGRSRWPGALLGLIASAVPAAAFLGLYLTRSGAAGTPAAPHAPADVAGAVGRALLHQVVPGLLGGPYGWDGARAYAVVLSPGTTLTVLFWAVAVVGFGVAVRRGPGRTARAAGFFALVLVAAAAVASVARTDAVGVLFSRADLLTVLLVPYLVLAASIAAFPAADASEAPEAGEASDAVRYDHPAETPLPPAELASGVPMTRRERRLAEAAAQTGLTSQTSQTSQTTRTTWTTRTAGAPAPRTAATAVPERPREIGTGGLTLAVVVAAVLAGSLVSTVTYGIAWWDNPTGRWLSTMRGYVGDAEAYPRILATPLPRSIQPDAQSRVFPSSAPLVLLIRPDARFHDADGQSRSVNDTGALDTPLTANLGMSESSGCVGSIRGGQRTTRWLRLSRDVPYQAGAQIEVGFLSATGGRVEVSMQTPQGRQLTPVRYSDVELPAGAHRMHVAVNYGRTVHAVKVGFSGGGNFCVTSLSVWVPYR</sequence>
<keyword evidence="2" id="KW-1133">Transmembrane helix</keyword>
<keyword evidence="2" id="KW-0812">Transmembrane</keyword>
<evidence type="ECO:0008006" key="5">
    <source>
        <dbReference type="Google" id="ProtNLM"/>
    </source>
</evidence>
<keyword evidence="4" id="KW-1185">Reference proteome</keyword>
<proteinExistence type="predicted"/>
<evidence type="ECO:0000313" key="4">
    <source>
        <dbReference type="Proteomes" id="UP001612915"/>
    </source>
</evidence>
<dbReference type="Proteomes" id="UP001612915">
    <property type="component" value="Unassembled WGS sequence"/>
</dbReference>
<protein>
    <recommendedName>
        <fullName evidence="5">Glycosyltransferase RgtA/B/C/D-like domain-containing protein</fullName>
    </recommendedName>
</protein>
<feature type="transmembrane region" description="Helical" evidence="2">
    <location>
        <begin position="154"/>
        <end position="174"/>
    </location>
</feature>
<organism evidence="3 4">
    <name type="scientific">Spongisporangium articulatum</name>
    <dbReference type="NCBI Taxonomy" id="3362603"/>
    <lineage>
        <taxon>Bacteria</taxon>
        <taxon>Bacillati</taxon>
        <taxon>Actinomycetota</taxon>
        <taxon>Actinomycetes</taxon>
        <taxon>Kineosporiales</taxon>
        <taxon>Kineosporiaceae</taxon>
        <taxon>Spongisporangium</taxon>
    </lineage>
</organism>
<evidence type="ECO:0000313" key="3">
    <source>
        <dbReference type="EMBL" id="MFI7588967.1"/>
    </source>
</evidence>
<reference evidence="3 4" key="1">
    <citation type="submission" date="2024-10" db="EMBL/GenBank/DDBJ databases">
        <title>The Natural Products Discovery Center: Release of the First 8490 Sequenced Strains for Exploring Actinobacteria Biosynthetic Diversity.</title>
        <authorList>
            <person name="Kalkreuter E."/>
            <person name="Kautsar S.A."/>
            <person name="Yang D."/>
            <person name="Bader C.D."/>
            <person name="Teijaro C.N."/>
            <person name="Fluegel L."/>
            <person name="Davis C.M."/>
            <person name="Simpson J.R."/>
            <person name="Lauterbach L."/>
            <person name="Steele A.D."/>
            <person name="Gui C."/>
            <person name="Meng S."/>
            <person name="Li G."/>
            <person name="Viehrig K."/>
            <person name="Ye F."/>
            <person name="Su P."/>
            <person name="Kiefer A.F."/>
            <person name="Nichols A."/>
            <person name="Cepeda A.J."/>
            <person name="Yan W."/>
            <person name="Fan B."/>
            <person name="Jiang Y."/>
            <person name="Adhikari A."/>
            <person name="Zheng C.-J."/>
            <person name="Schuster L."/>
            <person name="Cowan T.M."/>
            <person name="Smanski M.J."/>
            <person name="Chevrette M.G."/>
            <person name="De Carvalho L.P.S."/>
            <person name="Shen B."/>
        </authorList>
    </citation>
    <scope>NUCLEOTIDE SEQUENCE [LARGE SCALE GENOMIC DNA]</scope>
    <source>
        <strain evidence="3 4">NPDC049639</strain>
    </source>
</reference>
<dbReference type="EMBL" id="JBITLV010000006">
    <property type="protein sequence ID" value="MFI7588967.1"/>
    <property type="molecule type" value="Genomic_DNA"/>
</dbReference>
<feature type="transmembrane region" description="Helical" evidence="2">
    <location>
        <begin position="207"/>
        <end position="233"/>
    </location>
</feature>